<dbReference type="EMBL" id="JBBPBM010000009">
    <property type="protein sequence ID" value="KAK8567543.1"/>
    <property type="molecule type" value="Genomic_DNA"/>
</dbReference>
<evidence type="ECO:0000313" key="2">
    <source>
        <dbReference type="EMBL" id="KAK8567543.1"/>
    </source>
</evidence>
<dbReference type="Proteomes" id="UP001472677">
    <property type="component" value="Unassembled WGS sequence"/>
</dbReference>
<sequence length="114" mass="12354">MSPTNQQPVPDTLHSDIELQHDMAESTPLDGATHVDSSTVMSSSPRPTIDSHGSCNNHTPTELRDLSTFPTASGLPSQPHPESNVHPMTTRSPEELDSQAEVFLISSRISSFFS</sequence>
<name>A0ABR2EX30_9ROSI</name>
<feature type="compositionally biased region" description="Polar residues" evidence="1">
    <location>
        <begin position="35"/>
        <end position="60"/>
    </location>
</feature>
<accession>A0ABR2EX30</accession>
<evidence type="ECO:0000313" key="3">
    <source>
        <dbReference type="Proteomes" id="UP001472677"/>
    </source>
</evidence>
<gene>
    <name evidence="2" type="ORF">V6N12_006124</name>
</gene>
<keyword evidence="3" id="KW-1185">Reference proteome</keyword>
<evidence type="ECO:0000256" key="1">
    <source>
        <dbReference type="SAM" id="MobiDB-lite"/>
    </source>
</evidence>
<proteinExistence type="predicted"/>
<feature type="compositionally biased region" description="Basic and acidic residues" evidence="1">
    <location>
        <begin position="13"/>
        <end position="24"/>
    </location>
</feature>
<reference evidence="2 3" key="1">
    <citation type="journal article" date="2024" name="G3 (Bethesda)">
        <title>Genome assembly of Hibiscus sabdariffa L. provides insights into metabolisms of medicinal natural products.</title>
        <authorList>
            <person name="Kim T."/>
        </authorList>
    </citation>
    <scope>NUCLEOTIDE SEQUENCE [LARGE SCALE GENOMIC DNA]</scope>
    <source>
        <strain evidence="2">TK-2024</strain>
        <tissue evidence="2">Old leaves</tissue>
    </source>
</reference>
<protein>
    <submittedName>
        <fullName evidence="2">Uncharacterized protein</fullName>
    </submittedName>
</protein>
<organism evidence="2 3">
    <name type="scientific">Hibiscus sabdariffa</name>
    <name type="common">roselle</name>
    <dbReference type="NCBI Taxonomy" id="183260"/>
    <lineage>
        <taxon>Eukaryota</taxon>
        <taxon>Viridiplantae</taxon>
        <taxon>Streptophyta</taxon>
        <taxon>Embryophyta</taxon>
        <taxon>Tracheophyta</taxon>
        <taxon>Spermatophyta</taxon>
        <taxon>Magnoliopsida</taxon>
        <taxon>eudicotyledons</taxon>
        <taxon>Gunneridae</taxon>
        <taxon>Pentapetalae</taxon>
        <taxon>rosids</taxon>
        <taxon>malvids</taxon>
        <taxon>Malvales</taxon>
        <taxon>Malvaceae</taxon>
        <taxon>Malvoideae</taxon>
        <taxon>Hibiscus</taxon>
    </lineage>
</organism>
<comment type="caution">
    <text evidence="2">The sequence shown here is derived from an EMBL/GenBank/DDBJ whole genome shotgun (WGS) entry which is preliminary data.</text>
</comment>
<feature type="region of interest" description="Disordered" evidence="1">
    <location>
        <begin position="1"/>
        <end position="97"/>
    </location>
</feature>